<evidence type="ECO:0000256" key="1">
    <source>
        <dbReference type="SAM" id="Phobius"/>
    </source>
</evidence>
<keyword evidence="1" id="KW-1133">Transmembrane helix</keyword>
<reference evidence="3" key="1">
    <citation type="submission" date="2024-03" db="EMBL/GenBank/DDBJ databases">
        <title>WGS assembly of Saponaria officinalis var. Norfolk2.</title>
        <authorList>
            <person name="Jenkins J."/>
            <person name="Shu S."/>
            <person name="Grimwood J."/>
            <person name="Barry K."/>
            <person name="Goodstein D."/>
            <person name="Schmutz J."/>
            <person name="Leebens-Mack J."/>
            <person name="Osbourn A."/>
        </authorList>
    </citation>
    <scope>NUCLEOTIDE SEQUENCE [LARGE SCALE GENOMIC DNA]</scope>
    <source>
        <strain evidence="3">JIC</strain>
    </source>
</reference>
<dbReference type="Proteomes" id="UP001443914">
    <property type="component" value="Unassembled WGS sequence"/>
</dbReference>
<evidence type="ECO:0000313" key="3">
    <source>
        <dbReference type="EMBL" id="KAK9725747.1"/>
    </source>
</evidence>
<keyword evidence="1" id="KW-0812">Transmembrane</keyword>
<gene>
    <name evidence="3" type="ORF">RND81_05G166400</name>
</gene>
<dbReference type="AlphaFoldDB" id="A0AAW1KTS7"/>
<evidence type="ECO:0000256" key="2">
    <source>
        <dbReference type="SAM" id="SignalP"/>
    </source>
</evidence>
<proteinExistence type="predicted"/>
<accession>A0AAW1KTS7</accession>
<feature type="chain" id="PRO_5043609647" evidence="2">
    <location>
        <begin position="27"/>
        <end position="66"/>
    </location>
</feature>
<feature type="signal peptide" evidence="2">
    <location>
        <begin position="1"/>
        <end position="26"/>
    </location>
</feature>
<keyword evidence="4" id="KW-1185">Reference proteome</keyword>
<sequence>MATFGARFVMLSIFVTVLYMANVVMGQELDLSPLPAAQAGVGFAVPVCGTLLTFSILFSVGTLFLG</sequence>
<feature type="transmembrane region" description="Helical" evidence="1">
    <location>
        <begin position="42"/>
        <end position="65"/>
    </location>
</feature>
<protein>
    <submittedName>
        <fullName evidence="3">Uncharacterized protein</fullName>
    </submittedName>
</protein>
<name>A0AAW1KTS7_SAPOF</name>
<keyword evidence="2" id="KW-0732">Signal</keyword>
<comment type="caution">
    <text evidence="3">The sequence shown here is derived from an EMBL/GenBank/DDBJ whole genome shotgun (WGS) entry which is preliminary data.</text>
</comment>
<organism evidence="3 4">
    <name type="scientific">Saponaria officinalis</name>
    <name type="common">Common soapwort</name>
    <name type="synonym">Lychnis saponaria</name>
    <dbReference type="NCBI Taxonomy" id="3572"/>
    <lineage>
        <taxon>Eukaryota</taxon>
        <taxon>Viridiplantae</taxon>
        <taxon>Streptophyta</taxon>
        <taxon>Embryophyta</taxon>
        <taxon>Tracheophyta</taxon>
        <taxon>Spermatophyta</taxon>
        <taxon>Magnoliopsida</taxon>
        <taxon>eudicotyledons</taxon>
        <taxon>Gunneridae</taxon>
        <taxon>Pentapetalae</taxon>
        <taxon>Caryophyllales</taxon>
        <taxon>Caryophyllaceae</taxon>
        <taxon>Caryophylleae</taxon>
        <taxon>Saponaria</taxon>
    </lineage>
</organism>
<keyword evidence="1" id="KW-0472">Membrane</keyword>
<evidence type="ECO:0000313" key="4">
    <source>
        <dbReference type="Proteomes" id="UP001443914"/>
    </source>
</evidence>
<dbReference type="EMBL" id="JBDFQZ010000005">
    <property type="protein sequence ID" value="KAK9725747.1"/>
    <property type="molecule type" value="Genomic_DNA"/>
</dbReference>